<dbReference type="PROSITE" id="PS50920">
    <property type="entry name" value="SOLCAR"/>
    <property type="match status" value="2"/>
</dbReference>
<keyword evidence="3 9" id="KW-0813">Transport</keyword>
<comment type="similarity">
    <text evidence="2 9">Belongs to the mitochondrial carrier (TC 2.A.29) family.</text>
</comment>
<name>U6KXX3_EIMTE</name>
<evidence type="ECO:0000256" key="2">
    <source>
        <dbReference type="ARBA" id="ARBA00006375"/>
    </source>
</evidence>
<dbReference type="InterPro" id="IPR023395">
    <property type="entry name" value="MCP_dom_sf"/>
</dbReference>
<feature type="repeat" description="Solcar" evidence="8">
    <location>
        <begin position="120"/>
        <end position="206"/>
    </location>
</feature>
<reference evidence="10" key="1">
    <citation type="submission" date="2013-10" db="EMBL/GenBank/DDBJ databases">
        <title>Genomic analysis of the causative agents of coccidiosis in chickens.</title>
        <authorList>
            <person name="Reid A.J."/>
            <person name="Blake D."/>
            <person name="Billington K."/>
            <person name="Browne H."/>
            <person name="Dunn M."/>
            <person name="Hung S."/>
            <person name="Kawahara F."/>
            <person name="Miranda-Saavedra D."/>
            <person name="Mourier T."/>
            <person name="Nagra H."/>
            <person name="Otto T.D."/>
            <person name="Rawlings N."/>
            <person name="Sanchez A."/>
            <person name="Sanders M."/>
            <person name="Subramaniam C."/>
            <person name="Tay Y."/>
            <person name="Dear P."/>
            <person name="Doerig C."/>
            <person name="Gruber A."/>
            <person name="Parkinson J."/>
            <person name="Shirley M."/>
            <person name="Wan K.L."/>
            <person name="Berriman M."/>
            <person name="Tomley F."/>
            <person name="Pain A."/>
        </authorList>
    </citation>
    <scope>NUCLEOTIDE SEQUENCE [LARGE SCALE GENOMIC DNA]</scope>
    <source>
        <strain evidence="10">Houghton</strain>
    </source>
</reference>
<dbReference type="Gene3D" id="1.50.40.10">
    <property type="entry name" value="Mitochondrial carrier domain"/>
    <property type="match status" value="1"/>
</dbReference>
<feature type="repeat" description="Solcar" evidence="8">
    <location>
        <begin position="21"/>
        <end position="111"/>
    </location>
</feature>
<dbReference type="Pfam" id="PF00153">
    <property type="entry name" value="Mito_carr"/>
    <property type="match status" value="2"/>
</dbReference>
<accession>U6KXX3</accession>
<comment type="subcellular location">
    <subcellularLocation>
        <location evidence="1">Membrane</location>
        <topology evidence="1">Multi-pass membrane protein</topology>
    </subcellularLocation>
</comment>
<evidence type="ECO:0000256" key="3">
    <source>
        <dbReference type="ARBA" id="ARBA00022448"/>
    </source>
</evidence>
<dbReference type="OrthoDB" id="428293at2759"/>
<keyword evidence="7 8" id="KW-0472">Membrane</keyword>
<keyword evidence="5" id="KW-0677">Repeat</keyword>
<evidence type="ECO:0000256" key="5">
    <source>
        <dbReference type="ARBA" id="ARBA00022737"/>
    </source>
</evidence>
<dbReference type="GeneID" id="25251915"/>
<sequence>MSCAIYRDRHYRNGKATQPSYECRFPQASGLVAGVLVTCLTHPLWLAKARMEMQAKEAEVAGWPLFHSGFSCIVSVARGGVRESYKGIGPALALAPHAAIQIAVYERLKRNHASQGSCSTSTGLPALWGAASKFAALSVTYPLQVLRSRQQVYSTPYANLNFLQIAIRMVREEGVLSLFGGYWVHTQRACLQSGIMFLIYEGILNEAK</sequence>
<evidence type="ECO:0000256" key="8">
    <source>
        <dbReference type="PROSITE-ProRule" id="PRU00282"/>
    </source>
</evidence>
<dbReference type="VEuPathDB" id="ToxoDB:ETH2_1116500"/>
<gene>
    <name evidence="10" type="ORF">ETH_00013755</name>
</gene>
<dbReference type="Proteomes" id="UP000030747">
    <property type="component" value="Unassembled WGS sequence"/>
</dbReference>
<evidence type="ECO:0000256" key="1">
    <source>
        <dbReference type="ARBA" id="ARBA00004141"/>
    </source>
</evidence>
<evidence type="ECO:0000256" key="9">
    <source>
        <dbReference type="RuleBase" id="RU000488"/>
    </source>
</evidence>
<dbReference type="VEuPathDB" id="ToxoDB:ETH_00013755"/>
<evidence type="ECO:0000313" key="11">
    <source>
        <dbReference type="Proteomes" id="UP000030747"/>
    </source>
</evidence>
<keyword evidence="6" id="KW-1133">Transmembrane helix</keyword>
<dbReference type="InterPro" id="IPR044712">
    <property type="entry name" value="SLC25A32-like"/>
</dbReference>
<dbReference type="AlphaFoldDB" id="U6KXX3"/>
<dbReference type="RefSeq" id="XP_013233571.1">
    <property type="nucleotide sequence ID" value="XM_013378117.1"/>
</dbReference>
<evidence type="ECO:0000256" key="4">
    <source>
        <dbReference type="ARBA" id="ARBA00022692"/>
    </source>
</evidence>
<evidence type="ECO:0000256" key="6">
    <source>
        <dbReference type="ARBA" id="ARBA00022989"/>
    </source>
</evidence>
<dbReference type="PANTHER" id="PTHR45683">
    <property type="entry name" value="MITOCHONDRIAL NICOTINAMIDE ADENINE DINUCLEOTIDE TRANSPORTER 1-RELATED-RELATED"/>
    <property type="match status" value="1"/>
</dbReference>
<dbReference type="SUPFAM" id="SSF103506">
    <property type="entry name" value="Mitochondrial carrier"/>
    <property type="match status" value="1"/>
</dbReference>
<dbReference type="EMBL" id="HG675740">
    <property type="protein sequence ID" value="CDJ42821.1"/>
    <property type="molecule type" value="Genomic_DNA"/>
</dbReference>
<proteinExistence type="inferred from homology"/>
<dbReference type="GO" id="GO:0055085">
    <property type="term" value="P:transmembrane transport"/>
    <property type="evidence" value="ECO:0007669"/>
    <property type="project" value="InterPro"/>
</dbReference>
<organism evidence="10 11">
    <name type="scientific">Eimeria tenella</name>
    <name type="common">Coccidian parasite</name>
    <dbReference type="NCBI Taxonomy" id="5802"/>
    <lineage>
        <taxon>Eukaryota</taxon>
        <taxon>Sar</taxon>
        <taxon>Alveolata</taxon>
        <taxon>Apicomplexa</taxon>
        <taxon>Conoidasida</taxon>
        <taxon>Coccidia</taxon>
        <taxon>Eucoccidiorida</taxon>
        <taxon>Eimeriorina</taxon>
        <taxon>Eimeriidae</taxon>
        <taxon>Eimeria</taxon>
    </lineage>
</organism>
<dbReference type="GO" id="GO:0006862">
    <property type="term" value="P:nucleotide transport"/>
    <property type="evidence" value="ECO:0007669"/>
    <property type="project" value="InterPro"/>
</dbReference>
<dbReference type="InterPro" id="IPR018108">
    <property type="entry name" value="MCP_transmembrane"/>
</dbReference>
<protein>
    <submittedName>
        <fullName evidence="10">Mitochondrial carrier domain-containing protein, putative</fullName>
    </submittedName>
</protein>
<keyword evidence="11" id="KW-1185">Reference proteome</keyword>
<keyword evidence="4 8" id="KW-0812">Transmembrane</keyword>
<evidence type="ECO:0000313" key="10">
    <source>
        <dbReference type="EMBL" id="CDJ42821.1"/>
    </source>
</evidence>
<reference evidence="10" key="2">
    <citation type="submission" date="2013-10" db="EMBL/GenBank/DDBJ databases">
        <authorList>
            <person name="Aslett M."/>
        </authorList>
    </citation>
    <scope>NUCLEOTIDE SEQUENCE [LARGE SCALE GENOMIC DNA]</scope>
    <source>
        <strain evidence="10">Houghton</strain>
    </source>
</reference>
<dbReference type="GO" id="GO:0016020">
    <property type="term" value="C:membrane"/>
    <property type="evidence" value="ECO:0007669"/>
    <property type="project" value="UniProtKB-SubCell"/>
</dbReference>
<evidence type="ECO:0000256" key="7">
    <source>
        <dbReference type="ARBA" id="ARBA00023136"/>
    </source>
</evidence>